<dbReference type="PANTHER" id="PTHR30203:SF29">
    <property type="entry name" value="PROTEIN CYAE"/>
    <property type="match status" value="1"/>
</dbReference>
<evidence type="ECO:0000256" key="2">
    <source>
        <dbReference type="PIRNR" id="PIRNR001892"/>
    </source>
</evidence>
<evidence type="ECO:0000313" key="3">
    <source>
        <dbReference type="EMBL" id="AKC69115.1"/>
    </source>
</evidence>
<keyword evidence="2" id="KW-0472">Membrane</keyword>
<comment type="similarity">
    <text evidence="1 2">Belongs to the outer membrane factor (OMF) (TC 1.B.17) family.</text>
</comment>
<dbReference type="PATRIC" id="fig|573737.6.peg.2024"/>
<keyword evidence="2" id="KW-0354">Hemolysis</keyword>
<keyword evidence="4" id="KW-1185">Reference proteome</keyword>
<proteinExistence type="inferred from homology"/>
<protein>
    <recommendedName>
        <fullName evidence="2">Protein CyaE</fullName>
    </recommendedName>
</protein>
<evidence type="ECO:0000256" key="1">
    <source>
        <dbReference type="ARBA" id="ARBA00007613"/>
    </source>
</evidence>
<gene>
    <name evidence="3" type="ORF">MB84_06005</name>
</gene>
<reference evidence="3" key="1">
    <citation type="submission" date="2016-06" db="EMBL/GenBank/DDBJ databases">
        <title>Pandoraea oxalativorans DSM 23570 Genome Sequencing.</title>
        <authorList>
            <person name="Ee R."/>
            <person name="Lim Y.-L."/>
            <person name="Yong D."/>
            <person name="Yin W.-F."/>
            <person name="Chan K.-G."/>
        </authorList>
    </citation>
    <scope>NUCLEOTIDE SEQUENCE</scope>
    <source>
        <strain evidence="3">DSM 23570</strain>
    </source>
</reference>
<dbReference type="InterPro" id="IPR003423">
    <property type="entry name" value="OMP_efflux"/>
</dbReference>
<dbReference type="InterPro" id="IPR010131">
    <property type="entry name" value="MdtP/NodT-like"/>
</dbReference>
<dbReference type="GO" id="GO:0031640">
    <property type="term" value="P:killing of cells of another organism"/>
    <property type="evidence" value="ECO:0007669"/>
    <property type="project" value="UniProtKB-KW"/>
</dbReference>
<comment type="function">
    <text evidence="2">CyaE is necessary for transport of calmodulin-sensitive adenylate cyclase-hemolysin (cyclolysin).</text>
</comment>
<dbReference type="AlphaFoldDB" id="A0A0E3YA60"/>
<dbReference type="InterPro" id="IPR028351">
    <property type="entry name" value="CyaE"/>
</dbReference>
<comment type="subcellular location">
    <subcellularLocation>
        <location evidence="2">Cell outer membrane</location>
        <topology evidence="2">Peripheral membrane protein</topology>
    </subcellularLocation>
</comment>
<dbReference type="Proteomes" id="UP000035050">
    <property type="component" value="Chromosome"/>
</dbReference>
<dbReference type="GO" id="GO:0015562">
    <property type="term" value="F:efflux transmembrane transporter activity"/>
    <property type="evidence" value="ECO:0007669"/>
    <property type="project" value="InterPro"/>
</dbReference>
<dbReference type="HOGENOM" id="CLU_012817_10_6_4"/>
<dbReference type="PIRSF" id="PIRSF001892">
    <property type="entry name" value="CyaE"/>
    <property type="match status" value="1"/>
</dbReference>
<accession>A0A0E3YA60</accession>
<sequence>MQRDPQIAQSWAEVRARAARVTVARAAYLPSASAGADVSMTSDALATPGGVSRRAGSGREASGEVGASWLLFDVGERDALLDREKYRLEIAEALTDVSLQQAIFDVAKAHYLARDAYARLRIARDGELFSQQILKAACARFDAGAGALVEVLRARTAHGKYVLLRLDAVADVVARSSELASLVGAPLDTIFTLGDDGAEGAAGTSPPAPVDVMMADLERRHPLLRKANAEILAEKAAADAARHAWGPTLTLVAGVDGSESFGTSYDVRPGLRASIGIRIRIPLFDGGLRKHRAREAEARVDLAAERKRGVLREVTSQIWRRHRALLSLSRRRSVEVRLSGDARQSRDIARERYREGVGSIEEIISAQTALADAQDTLRASRTRWHLERLALAASLGALDSAAGETLTIREGVEQRAHAANFPAAALSRNRNRRASSE</sequence>
<organism evidence="3 4">
    <name type="scientific">Pandoraea oxalativorans</name>
    <dbReference type="NCBI Taxonomy" id="573737"/>
    <lineage>
        <taxon>Bacteria</taxon>
        <taxon>Pseudomonadati</taxon>
        <taxon>Pseudomonadota</taxon>
        <taxon>Betaproteobacteria</taxon>
        <taxon>Burkholderiales</taxon>
        <taxon>Burkholderiaceae</taxon>
        <taxon>Pandoraea</taxon>
    </lineage>
</organism>
<dbReference type="EMBL" id="CP011253">
    <property type="protein sequence ID" value="AKC69115.1"/>
    <property type="molecule type" value="Genomic_DNA"/>
</dbReference>
<name>A0A0E3YA60_9BURK</name>
<keyword evidence="2" id="KW-0204">Cytolysis</keyword>
<dbReference type="Gene3D" id="1.20.1600.10">
    <property type="entry name" value="Outer membrane efflux proteins (OEP)"/>
    <property type="match status" value="1"/>
</dbReference>
<dbReference type="PANTHER" id="PTHR30203">
    <property type="entry name" value="OUTER MEMBRANE CATION EFFLUX PROTEIN"/>
    <property type="match status" value="1"/>
</dbReference>
<keyword evidence="2" id="KW-0998">Cell outer membrane</keyword>
<dbReference type="GO" id="GO:0009279">
    <property type="term" value="C:cell outer membrane"/>
    <property type="evidence" value="ECO:0007669"/>
    <property type="project" value="UniProtKB-SubCell"/>
</dbReference>
<dbReference type="SUPFAM" id="SSF56954">
    <property type="entry name" value="Outer membrane efflux proteins (OEP)"/>
    <property type="match status" value="1"/>
</dbReference>
<dbReference type="Pfam" id="PF02321">
    <property type="entry name" value="OEP"/>
    <property type="match status" value="2"/>
</dbReference>
<keyword evidence="2" id="KW-0813">Transport</keyword>
<evidence type="ECO:0000313" key="4">
    <source>
        <dbReference type="Proteomes" id="UP000035050"/>
    </source>
</evidence>
<dbReference type="KEGG" id="pox:MB84_06005"/>